<protein>
    <submittedName>
        <fullName evidence="2">Uncharacterized protein</fullName>
    </submittedName>
</protein>
<comment type="caution">
    <text evidence="2">The sequence shown here is derived from an EMBL/GenBank/DDBJ whole genome shotgun (WGS) entry which is preliminary data.</text>
</comment>
<evidence type="ECO:0000313" key="2">
    <source>
        <dbReference type="EMBL" id="GFQ74583.1"/>
    </source>
</evidence>
<reference evidence="2" key="1">
    <citation type="submission" date="2020-07" db="EMBL/GenBank/DDBJ databases">
        <title>Multicomponent nature underlies the extraordinary mechanical properties of spider dragline silk.</title>
        <authorList>
            <person name="Kono N."/>
            <person name="Nakamura H."/>
            <person name="Mori M."/>
            <person name="Yoshida Y."/>
            <person name="Ohtoshi R."/>
            <person name="Malay A.D."/>
            <person name="Moran D.A.P."/>
            <person name="Tomita M."/>
            <person name="Numata K."/>
            <person name="Arakawa K."/>
        </authorList>
    </citation>
    <scope>NUCLEOTIDE SEQUENCE</scope>
</reference>
<evidence type="ECO:0000313" key="3">
    <source>
        <dbReference type="Proteomes" id="UP000887116"/>
    </source>
</evidence>
<dbReference type="EMBL" id="BMAO01021450">
    <property type="protein sequence ID" value="GFQ74583.1"/>
    <property type="molecule type" value="Genomic_DNA"/>
</dbReference>
<organism evidence="2 3">
    <name type="scientific">Trichonephila clavata</name>
    <name type="common">Joro spider</name>
    <name type="synonym">Nephila clavata</name>
    <dbReference type="NCBI Taxonomy" id="2740835"/>
    <lineage>
        <taxon>Eukaryota</taxon>
        <taxon>Metazoa</taxon>
        <taxon>Ecdysozoa</taxon>
        <taxon>Arthropoda</taxon>
        <taxon>Chelicerata</taxon>
        <taxon>Arachnida</taxon>
        <taxon>Araneae</taxon>
        <taxon>Araneomorphae</taxon>
        <taxon>Entelegynae</taxon>
        <taxon>Araneoidea</taxon>
        <taxon>Nephilidae</taxon>
        <taxon>Trichonephila</taxon>
    </lineage>
</organism>
<keyword evidence="3" id="KW-1185">Reference proteome</keyword>
<sequence length="90" mass="10509">MKKRTWNWKTHTGTLPGLHPRRTRSPHVSNSDSTEHNLRRWKLSENASKHASKHSRICRTTTPEEPFYARALSELQEIEETMELAVSDID</sequence>
<proteinExistence type="predicted"/>
<evidence type="ECO:0000256" key="1">
    <source>
        <dbReference type="SAM" id="MobiDB-lite"/>
    </source>
</evidence>
<accession>A0A8X6KKF7</accession>
<feature type="region of interest" description="Disordered" evidence="1">
    <location>
        <begin position="1"/>
        <end position="59"/>
    </location>
</feature>
<name>A0A8X6KKF7_TRICU</name>
<dbReference type="AlphaFoldDB" id="A0A8X6KKF7"/>
<dbReference type="Proteomes" id="UP000887116">
    <property type="component" value="Unassembled WGS sequence"/>
</dbReference>
<gene>
    <name evidence="2" type="ORF">TNCT_310011</name>
</gene>